<keyword evidence="5 9" id="KW-1133">Transmembrane helix</keyword>
<dbReference type="SMART" id="SM00014">
    <property type="entry name" value="acidPPc"/>
    <property type="match status" value="1"/>
</dbReference>
<keyword evidence="3" id="KW-0378">Hydrolase</keyword>
<evidence type="ECO:0000313" key="11">
    <source>
        <dbReference type="EMBL" id="CAB3387326.1"/>
    </source>
</evidence>
<dbReference type="GO" id="GO:0042392">
    <property type="term" value="F:sphingosine-1-phosphate phosphatase activity"/>
    <property type="evidence" value="ECO:0007669"/>
    <property type="project" value="TreeGrafter"/>
</dbReference>
<dbReference type="PANTHER" id="PTHR14969:SF28">
    <property type="entry name" value="DIHYDROSPHINGOSINE 1-PHOSPHATE PHOSPHATASE LCB3-RELATED"/>
    <property type="match status" value="1"/>
</dbReference>
<comment type="similarity">
    <text evidence="7">Belongs to the type 2 lipid phosphate phosphatase family.</text>
</comment>
<feature type="transmembrane region" description="Helical" evidence="9">
    <location>
        <begin position="218"/>
        <end position="237"/>
    </location>
</feature>
<evidence type="ECO:0000259" key="10">
    <source>
        <dbReference type="SMART" id="SM00014"/>
    </source>
</evidence>
<evidence type="ECO:0000256" key="3">
    <source>
        <dbReference type="ARBA" id="ARBA00022801"/>
    </source>
</evidence>
<protein>
    <recommendedName>
        <fullName evidence="10">Phosphatidic acid phosphatase type 2/haloperoxidase domain-containing protein</fullName>
    </recommendedName>
</protein>
<dbReference type="PANTHER" id="PTHR14969">
    <property type="entry name" value="SPHINGOSINE-1-PHOSPHATE PHOSPHOHYDROLASE"/>
    <property type="match status" value="1"/>
</dbReference>
<evidence type="ECO:0000256" key="4">
    <source>
        <dbReference type="ARBA" id="ARBA00022824"/>
    </source>
</evidence>
<sequence length="444" mass="51011">MLETWIQIMWAWIESLNDPHLVLRIQNFFGVYRKTQLKSNGVKEKRQILNLRRRRSKSESDDNEPASLPSSDSEADTKDFVVTKKFWYYLFTFGTILGDEIFYACFIPFWFWNVDGAVGRRFVMVWAIVMYIGQGIKDIVRWPRPACPPAIRVQKKWSLEYGMPSTHAMVGVAIPFSILFYTVNRYQYNFTIGLMFAITWCAVVCVSRLYLGMHSISDVIGGLVLVTLLMIPIIPLEDALDPWILTSDWSPYIIFLAAVFLVILAPKSDKWTPTRGDTTVIIGVSSGIQLASWLNYKMGFMQESLLQPPYTIIWPSYQMFGLLLLRTVIGFCCTIATRAIFRWSSYITMCAVLQLDRDSMKQRDVANQRQTIVELTYKFITYFAIGINTIWLQPNTFRLIELEPPSVVIVEVEPVLTSANNSTNRQPPSDALTSERGRQTEIPT</sequence>
<accession>A0A8S1E4B9</accession>
<feature type="transmembrane region" description="Helical" evidence="9">
    <location>
        <begin position="188"/>
        <end position="211"/>
    </location>
</feature>
<feature type="domain" description="Phosphatidic acid phosphatase type 2/haloperoxidase" evidence="10">
    <location>
        <begin position="120"/>
        <end position="234"/>
    </location>
</feature>
<evidence type="ECO:0000256" key="6">
    <source>
        <dbReference type="ARBA" id="ARBA00023136"/>
    </source>
</evidence>
<comment type="subcellular location">
    <subcellularLocation>
        <location evidence="1">Endoplasmic reticulum membrane</location>
        <topology evidence="1">Multi-pass membrane protein</topology>
    </subcellularLocation>
</comment>
<evidence type="ECO:0000313" key="12">
    <source>
        <dbReference type="Proteomes" id="UP000494165"/>
    </source>
</evidence>
<evidence type="ECO:0000256" key="2">
    <source>
        <dbReference type="ARBA" id="ARBA00022692"/>
    </source>
</evidence>
<dbReference type="SUPFAM" id="SSF48317">
    <property type="entry name" value="Acid phosphatase/Vanadium-dependent haloperoxidase"/>
    <property type="match status" value="1"/>
</dbReference>
<keyword evidence="2 9" id="KW-0812">Transmembrane</keyword>
<dbReference type="InterPro" id="IPR036938">
    <property type="entry name" value="PAP2/HPO_sf"/>
</dbReference>
<dbReference type="CDD" id="cd03388">
    <property type="entry name" value="PAP2_SPPase1"/>
    <property type="match status" value="1"/>
</dbReference>
<dbReference type="AlphaFoldDB" id="A0A8S1E4B9"/>
<feature type="transmembrane region" description="Helical" evidence="9">
    <location>
        <begin position="161"/>
        <end position="182"/>
    </location>
</feature>
<dbReference type="Gene3D" id="1.20.144.10">
    <property type="entry name" value="Phosphatidic acid phosphatase type 2/haloperoxidase"/>
    <property type="match status" value="1"/>
</dbReference>
<dbReference type="GO" id="GO:0006670">
    <property type="term" value="P:sphingosine metabolic process"/>
    <property type="evidence" value="ECO:0007669"/>
    <property type="project" value="TreeGrafter"/>
</dbReference>
<reference evidence="11 12" key="1">
    <citation type="submission" date="2020-04" db="EMBL/GenBank/DDBJ databases">
        <authorList>
            <person name="Alioto T."/>
            <person name="Alioto T."/>
            <person name="Gomez Garrido J."/>
        </authorList>
    </citation>
    <scope>NUCLEOTIDE SEQUENCE [LARGE SCALE GENOMIC DNA]</scope>
</reference>
<evidence type="ECO:0000256" key="8">
    <source>
        <dbReference type="SAM" id="MobiDB-lite"/>
    </source>
</evidence>
<dbReference type="Pfam" id="PF01569">
    <property type="entry name" value="PAP2"/>
    <property type="match status" value="1"/>
</dbReference>
<dbReference type="InterPro" id="IPR000326">
    <property type="entry name" value="PAP2/HPO"/>
</dbReference>
<dbReference type="OrthoDB" id="301434at2759"/>
<dbReference type="Proteomes" id="UP000494165">
    <property type="component" value="Unassembled WGS sequence"/>
</dbReference>
<dbReference type="GO" id="GO:0005789">
    <property type="term" value="C:endoplasmic reticulum membrane"/>
    <property type="evidence" value="ECO:0007669"/>
    <property type="project" value="UniProtKB-SubCell"/>
</dbReference>
<dbReference type="EMBL" id="CADEPI010000564">
    <property type="protein sequence ID" value="CAB3387326.1"/>
    <property type="molecule type" value="Genomic_DNA"/>
</dbReference>
<name>A0A8S1E4B9_9INSE</name>
<evidence type="ECO:0000256" key="5">
    <source>
        <dbReference type="ARBA" id="ARBA00022989"/>
    </source>
</evidence>
<proteinExistence type="inferred from homology"/>
<evidence type="ECO:0000256" key="9">
    <source>
        <dbReference type="SAM" id="Phobius"/>
    </source>
</evidence>
<feature type="region of interest" description="Disordered" evidence="8">
    <location>
        <begin position="52"/>
        <end position="74"/>
    </location>
</feature>
<evidence type="ECO:0000256" key="1">
    <source>
        <dbReference type="ARBA" id="ARBA00004477"/>
    </source>
</evidence>
<keyword evidence="6 9" id="KW-0472">Membrane</keyword>
<feature type="compositionally biased region" description="Basic and acidic residues" evidence="8">
    <location>
        <begin position="433"/>
        <end position="444"/>
    </location>
</feature>
<feature type="region of interest" description="Disordered" evidence="8">
    <location>
        <begin position="419"/>
        <end position="444"/>
    </location>
</feature>
<feature type="transmembrane region" description="Helical" evidence="9">
    <location>
        <begin position="249"/>
        <end position="266"/>
    </location>
</feature>
<evidence type="ECO:0000256" key="7">
    <source>
        <dbReference type="ARBA" id="ARBA00038324"/>
    </source>
</evidence>
<keyword evidence="12" id="KW-1185">Reference proteome</keyword>
<feature type="transmembrane region" description="Helical" evidence="9">
    <location>
        <begin position="123"/>
        <end position="140"/>
    </location>
</feature>
<feature type="transmembrane region" description="Helical" evidence="9">
    <location>
        <begin position="86"/>
        <end position="111"/>
    </location>
</feature>
<gene>
    <name evidence="11" type="ORF">CLODIP_2_CD04270</name>
</gene>
<organism evidence="11 12">
    <name type="scientific">Cloeon dipterum</name>
    <dbReference type="NCBI Taxonomy" id="197152"/>
    <lineage>
        <taxon>Eukaryota</taxon>
        <taxon>Metazoa</taxon>
        <taxon>Ecdysozoa</taxon>
        <taxon>Arthropoda</taxon>
        <taxon>Hexapoda</taxon>
        <taxon>Insecta</taxon>
        <taxon>Pterygota</taxon>
        <taxon>Palaeoptera</taxon>
        <taxon>Ephemeroptera</taxon>
        <taxon>Pisciforma</taxon>
        <taxon>Baetidae</taxon>
        <taxon>Cloeon</taxon>
    </lineage>
</organism>
<comment type="caution">
    <text evidence="11">The sequence shown here is derived from an EMBL/GenBank/DDBJ whole genome shotgun (WGS) entry which is preliminary data.</text>
</comment>
<feature type="transmembrane region" description="Helical" evidence="9">
    <location>
        <begin position="278"/>
        <end position="296"/>
    </location>
</feature>
<feature type="transmembrane region" description="Helical" evidence="9">
    <location>
        <begin position="316"/>
        <end position="341"/>
    </location>
</feature>
<keyword evidence="4" id="KW-0256">Endoplasmic reticulum</keyword>